<dbReference type="GO" id="GO:0003676">
    <property type="term" value="F:nucleic acid binding"/>
    <property type="evidence" value="ECO:0007669"/>
    <property type="project" value="InterPro"/>
</dbReference>
<dbReference type="SUPFAM" id="SSF56672">
    <property type="entry name" value="DNA/RNA polymerases"/>
    <property type="match status" value="1"/>
</dbReference>
<keyword evidence="5" id="KW-1185">Reference proteome</keyword>
<dbReference type="InterPro" id="IPR036397">
    <property type="entry name" value="RNaseH_sf"/>
</dbReference>
<protein>
    <recommendedName>
        <fullName evidence="3">Integrase catalytic domain-containing protein</fullName>
    </recommendedName>
</protein>
<accession>A0A803PKJ1</accession>
<dbReference type="Gene3D" id="3.10.10.10">
    <property type="entry name" value="HIV Type 1 Reverse Transcriptase, subunit A, domain 1"/>
    <property type="match status" value="1"/>
</dbReference>
<dbReference type="CDD" id="cd09279">
    <property type="entry name" value="RNase_HI_like"/>
    <property type="match status" value="1"/>
</dbReference>
<proteinExistence type="predicted"/>
<feature type="domain" description="Integrase catalytic" evidence="3">
    <location>
        <begin position="687"/>
        <end position="844"/>
    </location>
</feature>
<evidence type="ECO:0000259" key="3">
    <source>
        <dbReference type="PROSITE" id="PS50994"/>
    </source>
</evidence>
<reference evidence="4" key="2">
    <citation type="submission" date="2021-03" db="UniProtKB">
        <authorList>
            <consortium name="EnsemblPlants"/>
        </authorList>
    </citation>
    <scope>IDENTIFICATION</scope>
</reference>
<dbReference type="InterPro" id="IPR012337">
    <property type="entry name" value="RNaseH-like_sf"/>
</dbReference>
<keyword evidence="1" id="KW-0175">Coiled coil</keyword>
<dbReference type="Proteomes" id="UP000596661">
    <property type="component" value="Chromosome 5"/>
</dbReference>
<dbReference type="SUPFAM" id="SSF53098">
    <property type="entry name" value="Ribonuclease H-like"/>
    <property type="match status" value="2"/>
</dbReference>
<dbReference type="CDD" id="cd01647">
    <property type="entry name" value="RT_LTR"/>
    <property type="match status" value="1"/>
</dbReference>
<name>A0A803PKJ1_CANSA</name>
<evidence type="ECO:0000313" key="4">
    <source>
        <dbReference type="EnsemblPlants" id="cds.evm.model.05.1236"/>
    </source>
</evidence>
<reference evidence="4" key="1">
    <citation type="submission" date="2018-11" db="EMBL/GenBank/DDBJ databases">
        <authorList>
            <person name="Grassa J C."/>
        </authorList>
    </citation>
    <scope>NUCLEOTIDE SEQUENCE [LARGE SCALE GENOMIC DNA]</scope>
</reference>
<dbReference type="EMBL" id="UZAU01000509">
    <property type="status" value="NOT_ANNOTATED_CDS"/>
    <property type="molecule type" value="Genomic_DNA"/>
</dbReference>
<feature type="coiled-coil region" evidence="1">
    <location>
        <begin position="78"/>
        <end position="119"/>
    </location>
</feature>
<dbReference type="PANTHER" id="PTHR48475">
    <property type="entry name" value="RIBONUCLEASE H"/>
    <property type="match status" value="1"/>
</dbReference>
<evidence type="ECO:0000256" key="2">
    <source>
        <dbReference type="SAM" id="MobiDB-lite"/>
    </source>
</evidence>
<dbReference type="InterPro" id="IPR000477">
    <property type="entry name" value="RT_dom"/>
</dbReference>
<dbReference type="EnsemblPlants" id="evm.model.05.1236">
    <property type="protein sequence ID" value="cds.evm.model.05.1236"/>
    <property type="gene ID" value="evm.TU.05.1236"/>
</dbReference>
<dbReference type="PROSITE" id="PS50994">
    <property type="entry name" value="INTEGRASE"/>
    <property type="match status" value="1"/>
</dbReference>
<dbReference type="Gene3D" id="3.30.70.270">
    <property type="match status" value="1"/>
</dbReference>
<dbReference type="Gramene" id="evm.model.05.1236">
    <property type="protein sequence ID" value="cds.evm.model.05.1236"/>
    <property type="gene ID" value="evm.TU.05.1236"/>
</dbReference>
<dbReference type="GO" id="GO:0015074">
    <property type="term" value="P:DNA integration"/>
    <property type="evidence" value="ECO:0007669"/>
    <property type="project" value="InterPro"/>
</dbReference>
<dbReference type="Pfam" id="PF13456">
    <property type="entry name" value="RVT_3"/>
    <property type="match status" value="1"/>
</dbReference>
<organism evidence="4 5">
    <name type="scientific">Cannabis sativa</name>
    <name type="common">Hemp</name>
    <name type="synonym">Marijuana</name>
    <dbReference type="NCBI Taxonomy" id="3483"/>
    <lineage>
        <taxon>Eukaryota</taxon>
        <taxon>Viridiplantae</taxon>
        <taxon>Streptophyta</taxon>
        <taxon>Embryophyta</taxon>
        <taxon>Tracheophyta</taxon>
        <taxon>Spermatophyta</taxon>
        <taxon>Magnoliopsida</taxon>
        <taxon>eudicotyledons</taxon>
        <taxon>Gunneridae</taxon>
        <taxon>Pentapetalae</taxon>
        <taxon>rosids</taxon>
        <taxon>fabids</taxon>
        <taxon>Rosales</taxon>
        <taxon>Cannabaceae</taxon>
        <taxon>Cannabis</taxon>
    </lineage>
</organism>
<dbReference type="InterPro" id="IPR002156">
    <property type="entry name" value="RNaseH_domain"/>
</dbReference>
<feature type="region of interest" description="Disordered" evidence="2">
    <location>
        <begin position="158"/>
        <end position="178"/>
    </location>
</feature>
<dbReference type="PANTHER" id="PTHR48475:SF2">
    <property type="entry name" value="RIBONUCLEASE H"/>
    <property type="match status" value="1"/>
</dbReference>
<dbReference type="AlphaFoldDB" id="A0A803PKJ1"/>
<dbReference type="Pfam" id="PF00078">
    <property type="entry name" value="RVT_1"/>
    <property type="match status" value="1"/>
</dbReference>
<dbReference type="GO" id="GO:0004523">
    <property type="term" value="F:RNA-DNA hybrid ribonuclease activity"/>
    <property type="evidence" value="ECO:0007669"/>
    <property type="project" value="InterPro"/>
</dbReference>
<dbReference type="InterPro" id="IPR043502">
    <property type="entry name" value="DNA/RNA_pol_sf"/>
</dbReference>
<sequence length="866" mass="97641">MSDLSDSKRYDSGEGAFTDESGRSDIFILSTMSDDEVPTARAREGSLFIDKINRMVQELAKQVMAEVHDRKIDVQAQIATLVSQMRETKESLRTVQEENKAFQEENALLKSKVEILKSAQRSTTMSQSRFHVPILSMPSLDSTPTTNVGQHPAVMRTPQNQTTHKHSTTTTIGADGSVPGGSTLTHGPSLVGQVVAMTPEEMIEQMVTRKLEGMEAMIHRIPGVPAPIKKSLPSSFVDSPFMDAIAPVEMPKKFVFPSMKMYNGTTDPNDHIARYKQRMFTVGIPRELREACMCKRVMEIDESTIIRKSTVFVGFNGEQKHSIVNNAILGRPWIHAMKAVPSTYHQIVSKLTPEFYVRLIDFLKKYHHIFAWSYEDMKGYNQILMHPDDQEKTTFITERGTFCYKLMPFALKNAGATYQRIVNQIFVDMLGNTMEVYIDDILVKSLVAQDQLDHLQQALEDSRTKLVLKAYLSSPPLMAKPKEGQTLYIYLAVSAAAVQPTREASLGTCYSRKKAQTVLPSHPILVLTQYPLRSTIHKSELSRRLTKWAVELSEYDITFQPRTAMKSKVFADFITDFSSDIQVQTEKEFLCLEQQLNSKWKLSVDRSSNSKGCGLRIVLTTPTGDIIQRSIKCGFKATNNEAEYEALIAELDLAKELNVKNIKVNSDSQLVVNKFNGSYQAKDSKMMAYLDIVKEKWFAQVSHMSSEKLHSTLTTCPFMKWGMDIVEKMPTDPGQKVFMLANVICRFGVPKEIVTHNGSQFTSLDFKNFCNEWGIQLSFSTPRFPQSNGQAESTNETVVASLKKRLDKAKGRWANKLPVVLWAYRTTTKTSTRKTPFSLTYGTEALILAEAGLPTTRFEHTIDAEN</sequence>
<dbReference type="InterPro" id="IPR043128">
    <property type="entry name" value="Rev_trsase/Diguanyl_cyclase"/>
</dbReference>
<evidence type="ECO:0000313" key="5">
    <source>
        <dbReference type="Proteomes" id="UP000596661"/>
    </source>
</evidence>
<evidence type="ECO:0000256" key="1">
    <source>
        <dbReference type="SAM" id="Coils"/>
    </source>
</evidence>
<dbReference type="Gene3D" id="3.30.420.10">
    <property type="entry name" value="Ribonuclease H-like superfamily/Ribonuclease H"/>
    <property type="match status" value="2"/>
</dbReference>
<dbReference type="InterPro" id="IPR001584">
    <property type="entry name" value="Integrase_cat-core"/>
</dbReference>